<feature type="region of interest" description="Disordered" evidence="1">
    <location>
        <begin position="18"/>
        <end position="37"/>
    </location>
</feature>
<sequence>MDNPLHDKDLTLNITLLANTSDSPPRPNTELNLASSTPVPPVLSTIIVLPLQCRLTGIQYTPDLQNQSSPIYMALAGEVQLTMNKIFSAKYASNFLGTRIKDFLNGSVIAQLDVLFRNDVPPPSSSDVVRTVVTEAYRTTEDHYEWRIAPLSVEANGRSLKNLDPEQVSISFLALGMGFAVSLNNSDSPLERLQTEVLRILRPVISLKKFLLVEVRNLRGDLSINGDLYINTHTHVDSLQILQALRSLVNHSVDLSSIVVAGVRLDLQIYPLRIRILNRALTAQLMDHSTMVFQQFAKELGATVLDILKKGVPPLQMVVRELLSGSVLTLGELIFQSPAPPSKEVLQTLIGSVGSGNVFGKSSFLVDPTYFVVADAKPDVNAEYPHFPGFAVAIIVMCGLVIIAVPVIIFLFLKTNVFGHHGKAIIQRRRDPERGQYNLEMANRGYHATTETEMVAEMPAIAHKALLNVDRAWEAWGSLACYSRQDLRHRTRT</sequence>
<dbReference type="Proteomes" id="UP001066276">
    <property type="component" value="Chromosome 3_2"/>
</dbReference>
<organism evidence="4 5">
    <name type="scientific">Pleurodeles waltl</name>
    <name type="common">Iberian ribbed newt</name>
    <dbReference type="NCBI Taxonomy" id="8319"/>
    <lineage>
        <taxon>Eukaryota</taxon>
        <taxon>Metazoa</taxon>
        <taxon>Chordata</taxon>
        <taxon>Craniata</taxon>
        <taxon>Vertebrata</taxon>
        <taxon>Euteleostomi</taxon>
        <taxon>Amphibia</taxon>
        <taxon>Batrachia</taxon>
        <taxon>Caudata</taxon>
        <taxon>Salamandroidea</taxon>
        <taxon>Salamandridae</taxon>
        <taxon>Pleurodelinae</taxon>
        <taxon>Pleurodeles</taxon>
    </lineage>
</organism>
<dbReference type="AlphaFoldDB" id="A0AAV7TXX4"/>
<name>A0AAV7TXX4_PLEWA</name>
<dbReference type="Gene3D" id="3.30.70.960">
    <property type="entry name" value="SEA domain"/>
    <property type="match status" value="1"/>
</dbReference>
<evidence type="ECO:0000256" key="1">
    <source>
        <dbReference type="SAM" id="MobiDB-lite"/>
    </source>
</evidence>
<feature type="domain" description="SEA" evidence="3">
    <location>
        <begin position="266"/>
        <end position="378"/>
    </location>
</feature>
<proteinExistence type="predicted"/>
<evidence type="ECO:0000313" key="4">
    <source>
        <dbReference type="EMBL" id="KAJ1181512.1"/>
    </source>
</evidence>
<evidence type="ECO:0000256" key="2">
    <source>
        <dbReference type="SAM" id="Phobius"/>
    </source>
</evidence>
<feature type="domain" description="SEA" evidence="3">
    <location>
        <begin position="45"/>
        <end position="160"/>
    </location>
</feature>
<protein>
    <recommendedName>
        <fullName evidence="3">SEA domain-containing protein</fullName>
    </recommendedName>
</protein>
<keyword evidence="2" id="KW-1133">Transmembrane helix</keyword>
<reference evidence="4" key="1">
    <citation type="journal article" date="2022" name="bioRxiv">
        <title>Sequencing and chromosome-scale assembly of the giantPleurodeles waltlgenome.</title>
        <authorList>
            <person name="Brown T."/>
            <person name="Elewa A."/>
            <person name="Iarovenko S."/>
            <person name="Subramanian E."/>
            <person name="Araus A.J."/>
            <person name="Petzold A."/>
            <person name="Susuki M."/>
            <person name="Suzuki K.-i.T."/>
            <person name="Hayashi T."/>
            <person name="Toyoda A."/>
            <person name="Oliveira C."/>
            <person name="Osipova E."/>
            <person name="Leigh N.D."/>
            <person name="Simon A."/>
            <person name="Yun M.H."/>
        </authorList>
    </citation>
    <scope>NUCLEOTIDE SEQUENCE</scope>
    <source>
        <strain evidence="4">20211129_DDA</strain>
        <tissue evidence="4">Liver</tissue>
    </source>
</reference>
<evidence type="ECO:0000313" key="5">
    <source>
        <dbReference type="Proteomes" id="UP001066276"/>
    </source>
</evidence>
<evidence type="ECO:0000259" key="3">
    <source>
        <dbReference type="PROSITE" id="PS50024"/>
    </source>
</evidence>
<feature type="transmembrane region" description="Helical" evidence="2">
    <location>
        <begin position="390"/>
        <end position="413"/>
    </location>
</feature>
<dbReference type="PROSITE" id="PS50024">
    <property type="entry name" value="SEA"/>
    <property type="match status" value="2"/>
</dbReference>
<dbReference type="InterPro" id="IPR036364">
    <property type="entry name" value="SEA_dom_sf"/>
</dbReference>
<keyword evidence="2" id="KW-0472">Membrane</keyword>
<dbReference type="InterPro" id="IPR000082">
    <property type="entry name" value="SEA_dom"/>
</dbReference>
<dbReference type="SUPFAM" id="SSF82671">
    <property type="entry name" value="SEA domain"/>
    <property type="match status" value="1"/>
</dbReference>
<accession>A0AAV7TXX4</accession>
<keyword evidence="2" id="KW-0812">Transmembrane</keyword>
<comment type="caution">
    <text evidence="4">The sequence shown here is derived from an EMBL/GenBank/DDBJ whole genome shotgun (WGS) entry which is preliminary data.</text>
</comment>
<dbReference type="EMBL" id="JANPWB010000006">
    <property type="protein sequence ID" value="KAJ1181512.1"/>
    <property type="molecule type" value="Genomic_DNA"/>
</dbReference>
<dbReference type="SMART" id="SM00200">
    <property type="entry name" value="SEA"/>
    <property type="match status" value="1"/>
</dbReference>
<keyword evidence="5" id="KW-1185">Reference proteome</keyword>
<dbReference type="Pfam" id="PF01390">
    <property type="entry name" value="SEA"/>
    <property type="match status" value="1"/>
</dbReference>
<gene>
    <name evidence="4" type="ORF">NDU88_006719</name>
</gene>